<evidence type="ECO:0000259" key="10">
    <source>
        <dbReference type="Pfam" id="PF05193"/>
    </source>
</evidence>
<dbReference type="PROSITE" id="PS00143">
    <property type="entry name" value="INSULINASE"/>
    <property type="match status" value="1"/>
</dbReference>
<comment type="cofactor">
    <cofactor evidence="1">
        <name>Zn(2+)</name>
        <dbReference type="ChEBI" id="CHEBI:29105"/>
    </cofactor>
</comment>
<keyword evidence="7" id="KW-0482">Metalloprotease</keyword>
<evidence type="ECO:0000259" key="11">
    <source>
        <dbReference type="Pfam" id="PF16187"/>
    </source>
</evidence>
<keyword evidence="13" id="KW-1185">Reference proteome</keyword>
<protein>
    <recommendedName>
        <fullName evidence="14">Insulin-degrading enzyme</fullName>
    </recommendedName>
</protein>
<feature type="domain" description="Peptidase M16 C-terminal" evidence="10">
    <location>
        <begin position="182"/>
        <end position="360"/>
    </location>
</feature>
<dbReference type="Pfam" id="PF05193">
    <property type="entry name" value="Peptidase_M16_C"/>
    <property type="match status" value="1"/>
</dbReference>
<feature type="domain" description="Peptidase M16 middle/third" evidence="11">
    <location>
        <begin position="367"/>
        <end position="503"/>
    </location>
</feature>
<evidence type="ECO:0000259" key="9">
    <source>
        <dbReference type="Pfam" id="PF00675"/>
    </source>
</evidence>
<dbReference type="FunFam" id="3.30.830.10:FF:000012">
    <property type="entry name" value="Protease 3"/>
    <property type="match status" value="1"/>
</dbReference>
<dbReference type="InterPro" id="IPR032632">
    <property type="entry name" value="Peptidase_M16_M"/>
</dbReference>
<dbReference type="AlphaFoldDB" id="A0AAD1UAN6"/>
<dbReference type="PANTHER" id="PTHR43690">
    <property type="entry name" value="NARDILYSIN"/>
    <property type="match status" value="1"/>
</dbReference>
<feature type="domain" description="Peptidase M16 N-terminal" evidence="9">
    <location>
        <begin position="25"/>
        <end position="145"/>
    </location>
</feature>
<dbReference type="InterPro" id="IPR011249">
    <property type="entry name" value="Metalloenz_LuxS/M16"/>
</dbReference>
<reference evidence="12" key="1">
    <citation type="submission" date="2023-07" db="EMBL/GenBank/DDBJ databases">
        <authorList>
            <consortium name="AG Swart"/>
            <person name="Singh M."/>
            <person name="Singh A."/>
            <person name="Seah K."/>
            <person name="Emmerich C."/>
        </authorList>
    </citation>
    <scope>NUCLEOTIDE SEQUENCE</scope>
    <source>
        <strain evidence="12">DP1</strain>
    </source>
</reference>
<evidence type="ECO:0000256" key="8">
    <source>
        <dbReference type="RuleBase" id="RU004447"/>
    </source>
</evidence>
<dbReference type="InterPro" id="IPR050626">
    <property type="entry name" value="Peptidase_M16"/>
</dbReference>
<dbReference type="GO" id="GO:0004222">
    <property type="term" value="F:metalloendopeptidase activity"/>
    <property type="evidence" value="ECO:0007669"/>
    <property type="project" value="InterPro"/>
</dbReference>
<dbReference type="GO" id="GO:0046872">
    <property type="term" value="F:metal ion binding"/>
    <property type="evidence" value="ECO:0007669"/>
    <property type="project" value="UniProtKB-KW"/>
</dbReference>
<dbReference type="GO" id="GO:0006508">
    <property type="term" value="P:proteolysis"/>
    <property type="evidence" value="ECO:0007669"/>
    <property type="project" value="UniProtKB-KW"/>
</dbReference>
<comment type="caution">
    <text evidence="12">The sequence shown here is derived from an EMBL/GenBank/DDBJ whole genome shotgun (WGS) entry which is preliminary data.</text>
</comment>
<dbReference type="InterPro" id="IPR011765">
    <property type="entry name" value="Pept_M16_N"/>
</dbReference>
<sequence length="519" mass="59882">MNIFRGKTDQNLYKFLKLKNNLSCILVSDQEADKSSVCLSVEVGSVIESKDWQGLAHFCEHMLFLGTEKYPSESYYSKFITEHGGSKNAATSFTNTYYYFDVANDHLEEATDIFSQFFKQPLFDESCVDREINAVDSEFRKNYQNDYRKALQVMKYHGSEQMSNYSKFQTGNLDTLGKPGVRDALMDFHSKYYSSNLMNVCIVGNESLENLEKIAIENFENIEDKDIELGDRSMPHPYPPEYRRKMHKIVPTKDIRELELKFILPSTKKMYNCKPGSYISHVLGHEGKDSLLSFLIQEGLVTELVAGNNHILEACDEFSISISLTQKGEEEVEKVIKIIFSAINELKATKPEKFVFDEMVAMNKINFDYKSRQNPISLAKSLACRINKLVSRGIDMEYLLYYPYMLEEFDEQAIQDKLNEMTPENLIMVYISKAHEGKTDQIEKIYDTPFSTEEIDPGFLEELSSISFDQIGESSLENSHLGFYQNEFIPYNAQLLDEVEEQPVIKINLEEGDRMYSKI</sequence>
<dbReference type="SUPFAM" id="SSF63411">
    <property type="entry name" value="LuxS/MPP-like metallohydrolase"/>
    <property type="match status" value="2"/>
</dbReference>
<evidence type="ECO:0000256" key="1">
    <source>
        <dbReference type="ARBA" id="ARBA00001947"/>
    </source>
</evidence>
<evidence type="ECO:0008006" key="14">
    <source>
        <dbReference type="Google" id="ProtNLM"/>
    </source>
</evidence>
<dbReference type="Proteomes" id="UP001295684">
    <property type="component" value="Unassembled WGS sequence"/>
</dbReference>
<dbReference type="Gene3D" id="3.30.830.10">
    <property type="entry name" value="Metalloenzyme, LuxS/M16 peptidase-like"/>
    <property type="match status" value="2"/>
</dbReference>
<evidence type="ECO:0000256" key="2">
    <source>
        <dbReference type="ARBA" id="ARBA00007261"/>
    </source>
</evidence>
<evidence type="ECO:0000256" key="3">
    <source>
        <dbReference type="ARBA" id="ARBA00022670"/>
    </source>
</evidence>
<evidence type="ECO:0000313" key="13">
    <source>
        <dbReference type="Proteomes" id="UP001295684"/>
    </source>
</evidence>
<keyword evidence="6" id="KW-0862">Zinc</keyword>
<dbReference type="FunFam" id="3.30.830.10:FF:000005">
    <property type="entry name" value="nardilysin isoform X1"/>
    <property type="match status" value="1"/>
</dbReference>
<evidence type="ECO:0000256" key="4">
    <source>
        <dbReference type="ARBA" id="ARBA00022723"/>
    </source>
</evidence>
<name>A0AAD1UAN6_EUPCR</name>
<organism evidence="12 13">
    <name type="scientific">Euplotes crassus</name>
    <dbReference type="NCBI Taxonomy" id="5936"/>
    <lineage>
        <taxon>Eukaryota</taxon>
        <taxon>Sar</taxon>
        <taxon>Alveolata</taxon>
        <taxon>Ciliophora</taxon>
        <taxon>Intramacronucleata</taxon>
        <taxon>Spirotrichea</taxon>
        <taxon>Hypotrichia</taxon>
        <taxon>Euplotida</taxon>
        <taxon>Euplotidae</taxon>
        <taxon>Moneuplotes</taxon>
    </lineage>
</organism>
<accession>A0AAD1UAN6</accession>
<keyword evidence="3" id="KW-0645">Protease</keyword>
<evidence type="ECO:0000256" key="5">
    <source>
        <dbReference type="ARBA" id="ARBA00022801"/>
    </source>
</evidence>
<evidence type="ECO:0000256" key="6">
    <source>
        <dbReference type="ARBA" id="ARBA00022833"/>
    </source>
</evidence>
<dbReference type="PANTHER" id="PTHR43690:SF18">
    <property type="entry name" value="INSULIN-DEGRADING ENZYME-RELATED"/>
    <property type="match status" value="1"/>
</dbReference>
<evidence type="ECO:0000313" key="12">
    <source>
        <dbReference type="EMBL" id="CAI2365515.1"/>
    </source>
</evidence>
<comment type="similarity">
    <text evidence="2 8">Belongs to the peptidase M16 family.</text>
</comment>
<keyword evidence="5" id="KW-0378">Hydrolase</keyword>
<dbReference type="InterPro" id="IPR001431">
    <property type="entry name" value="Pept_M16_Zn_BS"/>
</dbReference>
<dbReference type="EMBL" id="CAMPGE010006642">
    <property type="protein sequence ID" value="CAI2365515.1"/>
    <property type="molecule type" value="Genomic_DNA"/>
</dbReference>
<keyword evidence="4" id="KW-0479">Metal-binding</keyword>
<proteinExistence type="inferred from homology"/>
<dbReference type="Pfam" id="PF16187">
    <property type="entry name" value="Peptidase_M16_M"/>
    <property type="match status" value="1"/>
</dbReference>
<evidence type="ECO:0000256" key="7">
    <source>
        <dbReference type="ARBA" id="ARBA00023049"/>
    </source>
</evidence>
<dbReference type="InterPro" id="IPR007863">
    <property type="entry name" value="Peptidase_M16_C"/>
</dbReference>
<gene>
    <name evidence="12" type="ORF">ECRASSUSDP1_LOCUS6839</name>
</gene>
<dbReference type="Pfam" id="PF00675">
    <property type="entry name" value="Peptidase_M16"/>
    <property type="match status" value="1"/>
</dbReference>